<proteinExistence type="predicted"/>
<name>A0ABS9J7X3_9FLAO</name>
<sequence>GQGICDGLNATTYTVGYQETTGASLVFSSGVTDNGDGTLSAAIGTAITITATNGDCESVITVASPESCDDPCSDPVISVSGTECSEDNLTYSVNFTASAGATVTADAGTVGTGVVSGITADTDVTLTISYSGCSDTRTITITA</sequence>
<organism evidence="1 2">
    <name type="scientific">Joostella atrarenae</name>
    <dbReference type="NCBI Taxonomy" id="679257"/>
    <lineage>
        <taxon>Bacteria</taxon>
        <taxon>Pseudomonadati</taxon>
        <taxon>Bacteroidota</taxon>
        <taxon>Flavobacteriia</taxon>
        <taxon>Flavobacteriales</taxon>
        <taxon>Flavobacteriaceae</taxon>
        <taxon>Joostella</taxon>
    </lineage>
</organism>
<evidence type="ECO:0000313" key="1">
    <source>
        <dbReference type="EMBL" id="MCF8716527.1"/>
    </source>
</evidence>
<gene>
    <name evidence="1" type="ORF">JM658_17020</name>
</gene>
<feature type="non-terminal residue" evidence="1">
    <location>
        <position position="1"/>
    </location>
</feature>
<dbReference type="EMBL" id="JAETXX010000055">
    <property type="protein sequence ID" value="MCF8716527.1"/>
    <property type="molecule type" value="Genomic_DNA"/>
</dbReference>
<accession>A0ABS9J7X3</accession>
<protein>
    <submittedName>
        <fullName evidence="1">Uncharacterized protein</fullName>
    </submittedName>
</protein>
<comment type="caution">
    <text evidence="1">The sequence shown here is derived from an EMBL/GenBank/DDBJ whole genome shotgun (WGS) entry which is preliminary data.</text>
</comment>
<dbReference type="RefSeq" id="WP_236961109.1">
    <property type="nucleotide sequence ID" value="NZ_JAETXX010000055.1"/>
</dbReference>
<dbReference type="Proteomes" id="UP000829517">
    <property type="component" value="Unassembled WGS sequence"/>
</dbReference>
<reference evidence="1 2" key="1">
    <citation type="submission" date="2021-01" db="EMBL/GenBank/DDBJ databases">
        <title>Genome sequencing of Joostella atrarenae M1-2 (= KCTC 23194).</title>
        <authorList>
            <person name="Zakaria M.R."/>
            <person name="Lam M.Q."/>
            <person name="Chong C.S."/>
        </authorList>
    </citation>
    <scope>NUCLEOTIDE SEQUENCE [LARGE SCALE GENOMIC DNA]</scope>
    <source>
        <strain evidence="1 2">M1-2</strain>
    </source>
</reference>
<evidence type="ECO:0000313" key="2">
    <source>
        <dbReference type="Proteomes" id="UP000829517"/>
    </source>
</evidence>
<keyword evidence="2" id="KW-1185">Reference proteome</keyword>
<feature type="non-terminal residue" evidence="1">
    <location>
        <position position="143"/>
    </location>
</feature>